<sequence length="71" mass="7272">MVQEAAEAAAAAEGEAFPSRPAAATPAMALQAGWAATAWERIVGGVNRGLVSAEEFAALHRLAGLVRKVPM</sequence>
<dbReference type="Proteomes" id="UP000485058">
    <property type="component" value="Unassembled WGS sequence"/>
</dbReference>
<dbReference type="AlphaFoldDB" id="A0A6A0A3X4"/>
<name>A0A6A0A3X4_HAELA</name>
<gene>
    <name evidence="2" type="ORF">HaLaN_25381</name>
</gene>
<organism evidence="2 3">
    <name type="scientific">Haematococcus lacustris</name>
    <name type="common">Green alga</name>
    <name type="synonym">Haematococcus pluvialis</name>
    <dbReference type="NCBI Taxonomy" id="44745"/>
    <lineage>
        <taxon>Eukaryota</taxon>
        <taxon>Viridiplantae</taxon>
        <taxon>Chlorophyta</taxon>
        <taxon>core chlorophytes</taxon>
        <taxon>Chlorophyceae</taxon>
        <taxon>CS clade</taxon>
        <taxon>Chlamydomonadales</taxon>
        <taxon>Haematococcaceae</taxon>
        <taxon>Haematococcus</taxon>
    </lineage>
</organism>
<comment type="caution">
    <text evidence="2">The sequence shown here is derived from an EMBL/GenBank/DDBJ whole genome shotgun (WGS) entry which is preliminary data.</text>
</comment>
<proteinExistence type="predicted"/>
<evidence type="ECO:0000313" key="3">
    <source>
        <dbReference type="Proteomes" id="UP000485058"/>
    </source>
</evidence>
<evidence type="ECO:0000313" key="2">
    <source>
        <dbReference type="EMBL" id="GFH27114.1"/>
    </source>
</evidence>
<feature type="region of interest" description="Disordered" evidence="1">
    <location>
        <begin position="1"/>
        <end position="20"/>
    </location>
</feature>
<accession>A0A6A0A3X4</accession>
<dbReference type="EMBL" id="BLLF01003354">
    <property type="protein sequence ID" value="GFH27114.1"/>
    <property type="molecule type" value="Genomic_DNA"/>
</dbReference>
<feature type="non-terminal residue" evidence="2">
    <location>
        <position position="1"/>
    </location>
</feature>
<protein>
    <submittedName>
        <fullName evidence="2">Uncharacterized protein</fullName>
    </submittedName>
</protein>
<reference evidence="2 3" key="1">
    <citation type="submission" date="2020-02" db="EMBL/GenBank/DDBJ databases">
        <title>Draft genome sequence of Haematococcus lacustris strain NIES-144.</title>
        <authorList>
            <person name="Morimoto D."/>
            <person name="Nakagawa S."/>
            <person name="Yoshida T."/>
            <person name="Sawayama S."/>
        </authorList>
    </citation>
    <scope>NUCLEOTIDE SEQUENCE [LARGE SCALE GENOMIC DNA]</scope>
    <source>
        <strain evidence="2 3">NIES-144</strain>
    </source>
</reference>
<keyword evidence="3" id="KW-1185">Reference proteome</keyword>
<evidence type="ECO:0000256" key="1">
    <source>
        <dbReference type="SAM" id="MobiDB-lite"/>
    </source>
</evidence>